<dbReference type="AlphaFoldDB" id="A0A6A3LBB7"/>
<evidence type="ECO:0000313" key="2">
    <source>
        <dbReference type="EMBL" id="KAE9119696.1"/>
    </source>
</evidence>
<protein>
    <submittedName>
        <fullName evidence="1">Uncharacterized protein</fullName>
    </submittedName>
</protein>
<dbReference type="Proteomes" id="UP000460718">
    <property type="component" value="Unassembled WGS sequence"/>
</dbReference>
<sequence length="119" mass="13582">MAFSERFAARLHEMDDNPSRHTHDIGAVNAYNRFWQDVEISIASSNVEYDLLVLDRPQYEGIKPHSAPPQNAEKLRELWCTSTGNYTTALTNSRQSRTHTSDFFDFCGGKRDELWGDAG</sequence>
<organism evidence="1 3">
    <name type="scientific">Phytophthora fragariae</name>
    <dbReference type="NCBI Taxonomy" id="53985"/>
    <lineage>
        <taxon>Eukaryota</taxon>
        <taxon>Sar</taxon>
        <taxon>Stramenopiles</taxon>
        <taxon>Oomycota</taxon>
        <taxon>Peronosporomycetes</taxon>
        <taxon>Peronosporales</taxon>
        <taxon>Peronosporaceae</taxon>
        <taxon>Phytophthora</taxon>
    </lineage>
</organism>
<evidence type="ECO:0000313" key="4">
    <source>
        <dbReference type="Proteomes" id="UP000488956"/>
    </source>
</evidence>
<reference evidence="3 4" key="1">
    <citation type="submission" date="2018-09" db="EMBL/GenBank/DDBJ databases">
        <title>Genomic investigation of the strawberry pathogen Phytophthora fragariae indicates pathogenicity is determined by transcriptional variation in three key races.</title>
        <authorList>
            <person name="Adams T.M."/>
            <person name="Armitage A.D."/>
            <person name="Sobczyk M.K."/>
            <person name="Bates H.J."/>
            <person name="Dunwell J.M."/>
            <person name="Nellist C.F."/>
            <person name="Harrison R.J."/>
        </authorList>
    </citation>
    <scope>NUCLEOTIDE SEQUENCE [LARGE SCALE GENOMIC DNA]</scope>
    <source>
        <strain evidence="2 4">ONT-3</strain>
        <strain evidence="1 3">SCRP245</strain>
    </source>
</reference>
<evidence type="ECO:0000313" key="3">
    <source>
        <dbReference type="Proteomes" id="UP000460718"/>
    </source>
</evidence>
<comment type="caution">
    <text evidence="1">The sequence shown here is derived from an EMBL/GenBank/DDBJ whole genome shotgun (WGS) entry which is preliminary data.</text>
</comment>
<accession>A0A6A3LBB7</accession>
<name>A0A6A3LBB7_9STRA</name>
<dbReference type="EMBL" id="QXFX01000337">
    <property type="protein sequence ID" value="KAE9119696.1"/>
    <property type="molecule type" value="Genomic_DNA"/>
</dbReference>
<dbReference type="EMBL" id="QXFW01000316">
    <property type="protein sequence ID" value="KAE9016349.1"/>
    <property type="molecule type" value="Genomic_DNA"/>
</dbReference>
<dbReference type="Proteomes" id="UP000488956">
    <property type="component" value="Unassembled WGS sequence"/>
</dbReference>
<evidence type="ECO:0000313" key="1">
    <source>
        <dbReference type="EMBL" id="KAE9016349.1"/>
    </source>
</evidence>
<gene>
    <name evidence="2" type="ORF">PF010_g7759</name>
    <name evidence="1" type="ORF">PF011_g7191</name>
</gene>
<proteinExistence type="predicted"/>